<evidence type="ECO:0000259" key="3">
    <source>
        <dbReference type="Pfam" id="PF21782"/>
    </source>
</evidence>
<organism evidence="4 5">
    <name type="scientific">Aerolutibacter ruishenii</name>
    <dbReference type="NCBI Taxonomy" id="686800"/>
    <lineage>
        <taxon>Bacteria</taxon>
        <taxon>Pseudomonadati</taxon>
        <taxon>Pseudomonadota</taxon>
        <taxon>Gammaproteobacteria</taxon>
        <taxon>Lysobacterales</taxon>
        <taxon>Lysobacteraceae</taxon>
        <taxon>Aerolutibacter</taxon>
    </lineage>
</organism>
<feature type="domain" description="Methyltransferase" evidence="2">
    <location>
        <begin position="49"/>
        <end position="147"/>
    </location>
</feature>
<dbReference type="GO" id="GO:0032259">
    <property type="term" value="P:methylation"/>
    <property type="evidence" value="ECO:0007669"/>
    <property type="project" value="UniProtKB-KW"/>
</dbReference>
<proteinExistence type="predicted"/>
<comment type="caution">
    <text evidence="4">The sequence shown here is derived from an EMBL/GenBank/DDBJ whole genome shotgun (WGS) entry which is preliminary data.</text>
</comment>
<dbReference type="RefSeq" id="WP_158636297.1">
    <property type="nucleotide sequence ID" value="NZ_VLKP01000005.1"/>
</dbReference>
<dbReference type="Gene3D" id="3.40.50.150">
    <property type="entry name" value="Vaccinia Virus protein VP39"/>
    <property type="match status" value="1"/>
</dbReference>
<name>A0A562LV83_9GAMM</name>
<gene>
    <name evidence="4" type="ORF">IP93_01454</name>
</gene>
<dbReference type="AlphaFoldDB" id="A0A562LV83"/>
<dbReference type="PANTHER" id="PTHR43667:SF2">
    <property type="entry name" value="FATTY ACID C-METHYL TRANSFERASE"/>
    <property type="match status" value="1"/>
</dbReference>
<evidence type="ECO:0000313" key="5">
    <source>
        <dbReference type="Proteomes" id="UP000316471"/>
    </source>
</evidence>
<reference evidence="4 5" key="1">
    <citation type="journal article" date="2015" name="Stand. Genomic Sci.">
        <title>Genomic Encyclopedia of Bacterial and Archaeal Type Strains, Phase III: the genomes of soil and plant-associated and newly described type strains.</title>
        <authorList>
            <person name="Whitman W.B."/>
            <person name="Woyke T."/>
            <person name="Klenk H.P."/>
            <person name="Zhou Y."/>
            <person name="Lilburn T.G."/>
            <person name="Beck B.J."/>
            <person name="De Vos P."/>
            <person name="Vandamme P."/>
            <person name="Eisen J.A."/>
            <person name="Garrity G."/>
            <person name="Hugenholtz P."/>
            <person name="Kyrpides N.C."/>
        </authorList>
    </citation>
    <scope>NUCLEOTIDE SEQUENCE [LARGE SCALE GENOMIC DNA]</scope>
    <source>
        <strain evidence="4 5">CGMCC 1.10136</strain>
    </source>
</reference>
<dbReference type="Pfam" id="PF10119">
    <property type="entry name" value="MethyTransf_Reg"/>
    <property type="match status" value="1"/>
</dbReference>
<dbReference type="PANTHER" id="PTHR43667">
    <property type="entry name" value="CYCLOPROPANE-FATTY-ACYL-PHOSPHOLIPID SYNTHASE"/>
    <property type="match status" value="1"/>
</dbReference>
<feature type="domain" description="Methyltransferase regulatory" evidence="1">
    <location>
        <begin position="219"/>
        <end position="302"/>
    </location>
</feature>
<accession>A0A562LV83</accession>
<dbReference type="EMBL" id="VLKP01000005">
    <property type="protein sequence ID" value="TWI11557.1"/>
    <property type="molecule type" value="Genomic_DNA"/>
</dbReference>
<dbReference type="InterPro" id="IPR029063">
    <property type="entry name" value="SAM-dependent_MTases_sf"/>
</dbReference>
<evidence type="ECO:0000259" key="1">
    <source>
        <dbReference type="Pfam" id="PF10119"/>
    </source>
</evidence>
<dbReference type="Proteomes" id="UP000316471">
    <property type="component" value="Unassembled WGS sequence"/>
</dbReference>
<dbReference type="InterPro" id="IPR041698">
    <property type="entry name" value="Methyltransf_25"/>
</dbReference>
<protein>
    <submittedName>
        <fullName evidence="4">Methyltransferase-like protein</fullName>
    </submittedName>
</protein>
<keyword evidence="5" id="KW-1185">Reference proteome</keyword>
<dbReference type="InterPro" id="IPR050723">
    <property type="entry name" value="CFA/CMAS"/>
</dbReference>
<dbReference type="GO" id="GO:0008168">
    <property type="term" value="F:methyltransferase activity"/>
    <property type="evidence" value="ECO:0007669"/>
    <property type="project" value="UniProtKB-KW"/>
</dbReference>
<dbReference type="InterPro" id="IPR048976">
    <property type="entry name" value="WHD_PKMT"/>
</dbReference>
<dbReference type="Pfam" id="PF13649">
    <property type="entry name" value="Methyltransf_25"/>
    <property type="match status" value="1"/>
</dbReference>
<dbReference type="CDD" id="cd02440">
    <property type="entry name" value="AdoMet_MTases"/>
    <property type="match status" value="1"/>
</dbReference>
<evidence type="ECO:0000313" key="4">
    <source>
        <dbReference type="EMBL" id="TWI11557.1"/>
    </source>
</evidence>
<sequence>MATTIEQVRAYYNQFPYSSHAYPHSAPEQLQAIAHIFGHSAPSVGTARVLELGAAAGGNLIPAAIRNPGMRAVGVDLSDVQVEMARARAREVGLDNIEFIQADLAQLESEALGEFDYIICHGLYSWVPPQVQEAMLRIFGQNLASGGLAFVSYNTYPGWKGKEMIRDAMLLHASQCTSAVERIAHAKAMVGFLQQAVAPGSVMSAALTESAALIKGAGDQYLAHEYLEPYNLPCYFQDFVARAAEYGLAYLAEAEPSMMVPANYGANMANALSRTFGHDQVRMEQYLDFAVNRAFRQTILAKVTAGASKAFRMERTRLHSLHYSANLPCRSGSSTFDGTPQGYGAGRTPSLELTHGALKHAVDTLTDAWPGSVTRDELVERASTLSTGLAGMDLSQIPHAVDELLEYLVMRGLARIRMEAVPLAGAVPSRPTLEPSARRMLQTLEKGHSPDIANLWHESVDLTPAEHQVLSLLDGTHDVEALARLVSDHGDATPPVSETLEALRRKSLISR</sequence>
<dbReference type="OrthoDB" id="9777830at2"/>
<dbReference type="SUPFAM" id="SSF53335">
    <property type="entry name" value="S-adenosyl-L-methionine-dependent methyltransferases"/>
    <property type="match status" value="1"/>
</dbReference>
<keyword evidence="4" id="KW-0808">Transferase</keyword>
<dbReference type="InterPro" id="IPR018773">
    <property type="entry name" value="MeTrfase_reg_dom_prd"/>
</dbReference>
<evidence type="ECO:0000259" key="2">
    <source>
        <dbReference type="Pfam" id="PF13649"/>
    </source>
</evidence>
<keyword evidence="4" id="KW-0489">Methyltransferase</keyword>
<dbReference type="Pfam" id="PF21782">
    <property type="entry name" value="WHD_PKMT"/>
    <property type="match status" value="1"/>
</dbReference>
<feature type="domain" description="PKMT C-terminal winged helix" evidence="3">
    <location>
        <begin position="430"/>
        <end position="486"/>
    </location>
</feature>